<accession>A0ABS8DZZ0</accession>
<evidence type="ECO:0000256" key="2">
    <source>
        <dbReference type="SAM" id="Phobius"/>
    </source>
</evidence>
<dbReference type="RefSeq" id="WP_229334981.1">
    <property type="nucleotide sequence ID" value="NZ_JAINUL010000001.1"/>
</dbReference>
<dbReference type="InterPro" id="IPR047789">
    <property type="entry name" value="CU044_5270-like"/>
</dbReference>
<dbReference type="NCBIfam" id="NF038083">
    <property type="entry name" value="CU044_5270_fam"/>
    <property type="match status" value="1"/>
</dbReference>
<keyword evidence="2" id="KW-0472">Membrane</keyword>
<protein>
    <submittedName>
        <fullName evidence="3">CU044_5270 family protein</fullName>
    </submittedName>
</protein>
<feature type="region of interest" description="Disordered" evidence="1">
    <location>
        <begin position="196"/>
        <end position="219"/>
    </location>
</feature>
<feature type="region of interest" description="Disordered" evidence="1">
    <location>
        <begin position="1"/>
        <end position="33"/>
    </location>
</feature>
<name>A0ABS8DZZ0_9ACTN</name>
<dbReference type="EMBL" id="JAINUL010000001">
    <property type="protein sequence ID" value="MCC0094413.1"/>
    <property type="molecule type" value="Genomic_DNA"/>
</dbReference>
<keyword evidence="2" id="KW-1133">Transmembrane helix</keyword>
<evidence type="ECO:0000313" key="3">
    <source>
        <dbReference type="EMBL" id="MCC0094413.1"/>
    </source>
</evidence>
<proteinExistence type="predicted"/>
<evidence type="ECO:0000256" key="1">
    <source>
        <dbReference type="SAM" id="MobiDB-lite"/>
    </source>
</evidence>
<evidence type="ECO:0000313" key="4">
    <source>
        <dbReference type="Proteomes" id="UP001520654"/>
    </source>
</evidence>
<feature type="region of interest" description="Disordered" evidence="1">
    <location>
        <begin position="48"/>
        <end position="73"/>
    </location>
</feature>
<comment type="caution">
    <text evidence="3">The sequence shown here is derived from an EMBL/GenBank/DDBJ whole genome shotgun (WGS) entry which is preliminary data.</text>
</comment>
<sequence>MIRNMWRRDDEPLDHAELGRLLPPPGSPDLPLDRQSLLEEHLMNEIRQTTATATAPPPVPAGDRTPSRRRARRPLLIGIPVTAAVLAGVIALNTAQEPGGSGTAGRTVAAVEAPVVSIEAGSSEQLASTVGQIVAAAAKTGLPEPGPGQYVYVKSQVSFQSISVDVDTDRSKTWVQPLHTREVWKSPDGAKGWLDEPGQQPEGGVTLDKDAPLSTPVNGRDIPGVAADFSYDWLKAQPADPGALLTAIRATGGSGRDRDQEAFEEIGSIIGEQLVPPHIAAALYRAAAGIPGVVLVQHSQDAAGRDGIALARVDEQRGTRTELVFDRSTYSYLGSRGVQIREEGGIKPGTVVERTAVLERGVVDGQKERPASAQRTA</sequence>
<reference evidence="3 4" key="1">
    <citation type="submission" date="2021-08" db="EMBL/GenBank/DDBJ databases">
        <title>Genomic Architecture of Streptomyces flavotricini NGL1 and Streptomyces erythrochromogenes HMS4 With Differential Plant Beneficial attributes and laccase production capabilities.</title>
        <authorList>
            <person name="Salwan R."/>
            <person name="Kaur R."/>
            <person name="Sharma V."/>
        </authorList>
    </citation>
    <scope>NUCLEOTIDE SEQUENCE [LARGE SCALE GENOMIC DNA]</scope>
    <source>
        <strain evidence="3 4">NGL1</strain>
    </source>
</reference>
<feature type="transmembrane region" description="Helical" evidence="2">
    <location>
        <begin position="74"/>
        <end position="92"/>
    </location>
</feature>
<gene>
    <name evidence="3" type="ORF">K7B10_06345</name>
</gene>
<dbReference type="Proteomes" id="UP001520654">
    <property type="component" value="Unassembled WGS sequence"/>
</dbReference>
<keyword evidence="2" id="KW-0812">Transmembrane</keyword>
<feature type="compositionally biased region" description="Basic and acidic residues" evidence="1">
    <location>
        <begin position="1"/>
        <end position="18"/>
    </location>
</feature>
<keyword evidence="4" id="KW-1185">Reference proteome</keyword>
<organism evidence="3 4">
    <name type="scientific">Streptomyces flavotricini</name>
    <dbReference type="NCBI Taxonomy" id="66888"/>
    <lineage>
        <taxon>Bacteria</taxon>
        <taxon>Bacillati</taxon>
        <taxon>Actinomycetota</taxon>
        <taxon>Actinomycetes</taxon>
        <taxon>Kitasatosporales</taxon>
        <taxon>Streptomycetaceae</taxon>
        <taxon>Streptomyces</taxon>
    </lineage>
</organism>